<protein>
    <submittedName>
        <fullName evidence="1">Uncharacterized protein</fullName>
    </submittedName>
</protein>
<evidence type="ECO:0000313" key="2">
    <source>
        <dbReference type="Proteomes" id="UP000324767"/>
    </source>
</evidence>
<name>A0A5M8PHB7_9LECA</name>
<evidence type="ECO:0000313" key="1">
    <source>
        <dbReference type="EMBL" id="KAA6408246.1"/>
    </source>
</evidence>
<sequence length="562" mass="63433">MNDQDGGKVRKGTGFLQIPLELRFDIYRHLLHADVCHQVRTEASKVLYDENQWIMITGKWLGKWLGGDYDGKHNQGCGLPIICPEAATHIQNVVLRVSMTLNGETDRPGIVETRAMAYSEEGLDELCPIFWQNALRYSDIAEKTTVHNQKQALSVSDTMASKGKKRELLDLPLELRTMIWEQTLMPTGERLLNQWFEDKPLFEPVEDLNLGDVQGFSLWTIEPEVNTAIVRVSRGVNKEASSIVGKIEWVSVTVDVKRYARQLEYRGFITSLAETPQGKNFGEPLLEVDIKFGRNPPGKDKFFCSLLELPGLCRALSLSAGYSSAELCLKMGRCGKASDDIQRSRESDILGPFTNPIGQPRKVTLEGCMTEEILTWAKNVNENGPTSSEAVQQITSDLLARSNDLIGCKSWHEAHDKALSCIGLIDIALKYDGRGPRYYTDITHPLKRTYSLCLSNMILARLKLNNAQGAFNKVVQLEGHLVYLIWDVEHSTANMRIGMVNAKLGRNRIAMNYFYYAYRHSPRDPNVIEELQAFQQGMKEKKDATPQEKALVDFIQEMLDGK</sequence>
<dbReference type="EMBL" id="VXIT01000014">
    <property type="protein sequence ID" value="KAA6408246.1"/>
    <property type="molecule type" value="Genomic_DNA"/>
</dbReference>
<dbReference type="InterPro" id="IPR011990">
    <property type="entry name" value="TPR-like_helical_dom_sf"/>
</dbReference>
<dbReference type="PANTHER" id="PTHR42085">
    <property type="entry name" value="F-BOX DOMAIN-CONTAINING PROTEIN"/>
    <property type="match status" value="1"/>
</dbReference>
<proteinExistence type="predicted"/>
<dbReference type="PANTHER" id="PTHR42085:SF1">
    <property type="entry name" value="F-BOX DOMAIN-CONTAINING PROTEIN"/>
    <property type="match status" value="1"/>
</dbReference>
<comment type="caution">
    <text evidence="1">The sequence shown here is derived from an EMBL/GenBank/DDBJ whole genome shotgun (WGS) entry which is preliminary data.</text>
</comment>
<dbReference type="Gene3D" id="1.25.40.10">
    <property type="entry name" value="Tetratricopeptide repeat domain"/>
    <property type="match status" value="1"/>
</dbReference>
<accession>A0A5M8PHB7</accession>
<organism evidence="1 2">
    <name type="scientific">Lasallia pustulata</name>
    <dbReference type="NCBI Taxonomy" id="136370"/>
    <lineage>
        <taxon>Eukaryota</taxon>
        <taxon>Fungi</taxon>
        <taxon>Dikarya</taxon>
        <taxon>Ascomycota</taxon>
        <taxon>Pezizomycotina</taxon>
        <taxon>Lecanoromycetes</taxon>
        <taxon>OSLEUM clade</taxon>
        <taxon>Umbilicariomycetidae</taxon>
        <taxon>Umbilicariales</taxon>
        <taxon>Umbilicariaceae</taxon>
        <taxon>Lasallia</taxon>
    </lineage>
</organism>
<dbReference type="AlphaFoldDB" id="A0A5M8PHB7"/>
<reference evidence="1 2" key="1">
    <citation type="submission" date="2019-09" db="EMBL/GenBank/DDBJ databases">
        <title>The hologenome of the rock-dwelling lichen Lasallia pustulata.</title>
        <authorList>
            <person name="Greshake Tzovaras B."/>
            <person name="Segers F."/>
            <person name="Bicker A."/>
            <person name="Dal Grande F."/>
            <person name="Otte J."/>
            <person name="Hankeln T."/>
            <person name="Schmitt I."/>
            <person name="Ebersberger I."/>
        </authorList>
    </citation>
    <scope>NUCLEOTIDE SEQUENCE [LARGE SCALE GENOMIC DNA]</scope>
    <source>
        <strain evidence="1">A1-1</strain>
    </source>
</reference>
<dbReference type="SUPFAM" id="SSF48452">
    <property type="entry name" value="TPR-like"/>
    <property type="match status" value="1"/>
</dbReference>
<dbReference type="Proteomes" id="UP000324767">
    <property type="component" value="Unassembled WGS sequence"/>
</dbReference>
<dbReference type="InterPro" id="IPR038883">
    <property type="entry name" value="AN11006-like"/>
</dbReference>
<gene>
    <name evidence="1" type="ORF">FRX48_07988</name>
</gene>
<dbReference type="OrthoDB" id="62952at2759"/>